<dbReference type="EMBL" id="MU266846">
    <property type="protein sequence ID" value="KAH7918138.1"/>
    <property type="molecule type" value="Genomic_DNA"/>
</dbReference>
<reference evidence="1" key="1">
    <citation type="journal article" date="2021" name="New Phytol.">
        <title>Evolutionary innovations through gain and loss of genes in the ectomycorrhizal Boletales.</title>
        <authorList>
            <person name="Wu G."/>
            <person name="Miyauchi S."/>
            <person name="Morin E."/>
            <person name="Kuo A."/>
            <person name="Drula E."/>
            <person name="Varga T."/>
            <person name="Kohler A."/>
            <person name="Feng B."/>
            <person name="Cao Y."/>
            <person name="Lipzen A."/>
            <person name="Daum C."/>
            <person name="Hundley H."/>
            <person name="Pangilinan J."/>
            <person name="Johnson J."/>
            <person name="Barry K."/>
            <person name="LaButti K."/>
            <person name="Ng V."/>
            <person name="Ahrendt S."/>
            <person name="Min B."/>
            <person name="Choi I.G."/>
            <person name="Park H."/>
            <person name="Plett J.M."/>
            <person name="Magnuson J."/>
            <person name="Spatafora J.W."/>
            <person name="Nagy L.G."/>
            <person name="Henrissat B."/>
            <person name="Grigoriev I.V."/>
            <person name="Yang Z.L."/>
            <person name="Xu J."/>
            <person name="Martin F.M."/>
        </authorList>
    </citation>
    <scope>NUCLEOTIDE SEQUENCE</scope>
    <source>
        <strain evidence="1">KUC20120723A-06</strain>
    </source>
</reference>
<gene>
    <name evidence="1" type="ORF">BV22DRAFT_971213</name>
</gene>
<keyword evidence="2" id="KW-1185">Reference proteome</keyword>
<comment type="caution">
    <text evidence="1">The sequence shown here is derived from an EMBL/GenBank/DDBJ whole genome shotgun (WGS) entry which is preliminary data.</text>
</comment>
<accession>A0ACB8AZ48</accession>
<evidence type="ECO:0000313" key="1">
    <source>
        <dbReference type="EMBL" id="KAH7918138.1"/>
    </source>
</evidence>
<organism evidence="1 2">
    <name type="scientific">Leucogyrophana mollusca</name>
    <dbReference type="NCBI Taxonomy" id="85980"/>
    <lineage>
        <taxon>Eukaryota</taxon>
        <taxon>Fungi</taxon>
        <taxon>Dikarya</taxon>
        <taxon>Basidiomycota</taxon>
        <taxon>Agaricomycotina</taxon>
        <taxon>Agaricomycetes</taxon>
        <taxon>Agaricomycetidae</taxon>
        <taxon>Boletales</taxon>
        <taxon>Boletales incertae sedis</taxon>
        <taxon>Leucogyrophana</taxon>
    </lineage>
</organism>
<name>A0ACB8AZ48_9AGAM</name>
<feature type="non-terminal residue" evidence="1">
    <location>
        <position position="1"/>
    </location>
</feature>
<sequence length="111" mass="12535">DKFFNHHLRSTNPLTVVAAFIALVLNVFGHLTRPWCNTTLGLLALLLKAAFSIDKDGPSDRDQILLNDFPRDIRTVRKIFDLEAKTVVYAACPRCSYTYKPIERGGVLVYP</sequence>
<proteinExistence type="predicted"/>
<protein>
    <submittedName>
        <fullName evidence="1">Uncharacterized protein</fullName>
    </submittedName>
</protein>
<feature type="non-terminal residue" evidence="1">
    <location>
        <position position="111"/>
    </location>
</feature>
<evidence type="ECO:0000313" key="2">
    <source>
        <dbReference type="Proteomes" id="UP000790709"/>
    </source>
</evidence>
<dbReference type="Proteomes" id="UP000790709">
    <property type="component" value="Unassembled WGS sequence"/>
</dbReference>